<feature type="compositionally biased region" description="Gly residues" evidence="1">
    <location>
        <begin position="485"/>
        <end position="503"/>
    </location>
</feature>
<dbReference type="PANTHER" id="PTHR45799">
    <property type="entry name" value="RETICULON-LIKE PROTEIN"/>
    <property type="match status" value="1"/>
</dbReference>
<feature type="region of interest" description="Disordered" evidence="1">
    <location>
        <begin position="27"/>
        <end position="104"/>
    </location>
</feature>
<dbReference type="EMBL" id="JAFIRN010000001">
    <property type="protein sequence ID" value="KAG5857732.1"/>
    <property type="molecule type" value="Genomic_DNA"/>
</dbReference>
<feature type="compositionally biased region" description="Basic and acidic residues" evidence="1">
    <location>
        <begin position="504"/>
        <end position="517"/>
    </location>
</feature>
<comment type="caution">
    <text evidence="2">The sequence shown here is derived from an EMBL/GenBank/DDBJ whole genome shotgun (WGS) entry which is preliminary data.</text>
</comment>
<dbReference type="GO" id="GO:0014069">
    <property type="term" value="C:postsynaptic density"/>
    <property type="evidence" value="ECO:0007669"/>
    <property type="project" value="TreeGrafter"/>
</dbReference>
<dbReference type="AlphaFoldDB" id="A0A9D3MZL7"/>
<dbReference type="GO" id="GO:0005789">
    <property type="term" value="C:endoplasmic reticulum membrane"/>
    <property type="evidence" value="ECO:0007669"/>
    <property type="project" value="TreeGrafter"/>
</dbReference>
<dbReference type="GO" id="GO:0030182">
    <property type="term" value="P:neuron differentiation"/>
    <property type="evidence" value="ECO:0007669"/>
    <property type="project" value="TreeGrafter"/>
</dbReference>
<feature type="compositionally biased region" description="Acidic residues" evidence="1">
    <location>
        <begin position="40"/>
        <end position="49"/>
    </location>
</feature>
<evidence type="ECO:0000256" key="1">
    <source>
        <dbReference type="SAM" id="MobiDB-lite"/>
    </source>
</evidence>
<evidence type="ECO:0000313" key="3">
    <source>
        <dbReference type="Proteomes" id="UP001044222"/>
    </source>
</evidence>
<organism evidence="2 3">
    <name type="scientific">Anguilla anguilla</name>
    <name type="common">European freshwater eel</name>
    <name type="synonym">Muraena anguilla</name>
    <dbReference type="NCBI Taxonomy" id="7936"/>
    <lineage>
        <taxon>Eukaryota</taxon>
        <taxon>Metazoa</taxon>
        <taxon>Chordata</taxon>
        <taxon>Craniata</taxon>
        <taxon>Vertebrata</taxon>
        <taxon>Euteleostomi</taxon>
        <taxon>Actinopterygii</taxon>
        <taxon>Neopterygii</taxon>
        <taxon>Teleostei</taxon>
        <taxon>Anguilliformes</taxon>
        <taxon>Anguillidae</taxon>
        <taxon>Anguilla</taxon>
    </lineage>
</organism>
<feature type="compositionally biased region" description="Basic and acidic residues" evidence="1">
    <location>
        <begin position="410"/>
        <end position="425"/>
    </location>
</feature>
<name>A0A9D3MZL7_ANGAN</name>
<feature type="region of interest" description="Disordered" evidence="1">
    <location>
        <begin position="122"/>
        <end position="541"/>
    </location>
</feature>
<accession>A0A9D3MZL7</accession>
<dbReference type="InterPro" id="IPR046964">
    <property type="entry name" value="RTN1-4"/>
</dbReference>
<dbReference type="Proteomes" id="UP001044222">
    <property type="component" value="Unassembled WGS sequence"/>
</dbReference>
<sequence length="541" mass="56932">MSVKPSEEQGSEGRWFGEDFEKLDRFGSTVPRFDERGDEFQPENWEDESPEQKQCLYEPESNRQRPSVAMETASTGGNASLFDSLSSKGDSDLDLLMKSTDNDGDLYTSLLSSQNYSFQQDTSYFSGDMGGEAQKFPPRPGTASPARKPAGVGEDGGLQLHGHEPRRGGAARRRQPGPYLEKSPPVETLGPALDSHAFPYVEDPSDEEPSDYQSYRALGTPQTASPIKITLTETPAAPASEARPQVSERESILSLGLEGVPTVTLSEPEDDSPGSVTPPLEEDFPDPLFQAREVKLVGSASDRAFSSALPSSGSLRQPGPQGKAKRASKPRPSQEDGSSAESGDSEIELVSEEPSSAPLPPGAGYASFGPARPPPPRPSVQYSILREEREAELDSELIIESCDASSASEESPKREQDSPAPKGREPTPPGLLLHRRPAPPPAPPQSPPPSRPVVPPASAARRLRPATGARAPSARATPGRQAQAPGGGAPGGAGGAAPAGGGARLEDEASQRGEEGAGGRGRGSSLPTGLQQAERSDPAVS</sequence>
<dbReference type="PANTHER" id="PTHR45799:SF6">
    <property type="entry name" value="RETICULON"/>
    <property type="match status" value="1"/>
</dbReference>
<gene>
    <name evidence="2" type="ORF">ANANG_G00022490</name>
</gene>
<dbReference type="GO" id="GO:0071787">
    <property type="term" value="P:endoplasmic reticulum tubular network formation"/>
    <property type="evidence" value="ECO:0007669"/>
    <property type="project" value="TreeGrafter"/>
</dbReference>
<feature type="compositionally biased region" description="Pro residues" evidence="1">
    <location>
        <begin position="438"/>
        <end position="455"/>
    </location>
</feature>
<proteinExistence type="predicted"/>
<dbReference type="GO" id="GO:0043005">
    <property type="term" value="C:neuron projection"/>
    <property type="evidence" value="ECO:0007669"/>
    <property type="project" value="TreeGrafter"/>
</dbReference>
<keyword evidence="3" id="KW-1185">Reference proteome</keyword>
<dbReference type="GO" id="GO:0007420">
    <property type="term" value="P:brain development"/>
    <property type="evidence" value="ECO:0007669"/>
    <property type="project" value="TreeGrafter"/>
</dbReference>
<evidence type="ECO:0000313" key="2">
    <source>
        <dbReference type="EMBL" id="KAG5857732.1"/>
    </source>
</evidence>
<protein>
    <recommendedName>
        <fullName evidence="4">Reticulon</fullName>
    </recommendedName>
</protein>
<evidence type="ECO:0008006" key="4">
    <source>
        <dbReference type="Google" id="ProtNLM"/>
    </source>
</evidence>
<reference evidence="2" key="1">
    <citation type="submission" date="2021-01" db="EMBL/GenBank/DDBJ databases">
        <title>A chromosome-scale assembly of European eel, Anguilla anguilla.</title>
        <authorList>
            <person name="Henkel C."/>
            <person name="Jong-Raadsen S.A."/>
            <person name="Dufour S."/>
            <person name="Weltzien F.-A."/>
            <person name="Palstra A.P."/>
            <person name="Pelster B."/>
            <person name="Spaink H.P."/>
            <person name="Van Den Thillart G.E."/>
            <person name="Jansen H."/>
            <person name="Zahm M."/>
            <person name="Klopp C."/>
            <person name="Cedric C."/>
            <person name="Louis A."/>
            <person name="Berthelot C."/>
            <person name="Parey E."/>
            <person name="Roest Crollius H."/>
            <person name="Montfort J."/>
            <person name="Robinson-Rechavi M."/>
            <person name="Bucao C."/>
            <person name="Bouchez O."/>
            <person name="Gislard M."/>
            <person name="Lluch J."/>
            <person name="Milhes M."/>
            <person name="Lampietro C."/>
            <person name="Lopez Roques C."/>
            <person name="Donnadieu C."/>
            <person name="Braasch I."/>
            <person name="Desvignes T."/>
            <person name="Postlethwait J."/>
            <person name="Bobe J."/>
            <person name="Guiguen Y."/>
            <person name="Dirks R."/>
        </authorList>
    </citation>
    <scope>NUCLEOTIDE SEQUENCE</scope>
    <source>
        <strain evidence="2">Tag_6206</strain>
        <tissue evidence="2">Liver</tissue>
    </source>
</reference>